<evidence type="ECO:0000313" key="1">
    <source>
        <dbReference type="EMBL" id="UYV68346.1"/>
    </source>
</evidence>
<proteinExistence type="predicted"/>
<sequence length="22" mass="2657">MQSVWKRYHRGASSTKMVYKVN</sequence>
<evidence type="ECO:0000313" key="2">
    <source>
        <dbReference type="Proteomes" id="UP001235939"/>
    </source>
</evidence>
<name>A0ABY6KHM1_9ARAC</name>
<keyword evidence="2" id="KW-1185">Reference proteome</keyword>
<protein>
    <submittedName>
        <fullName evidence="1">Uncharacterized protein</fullName>
    </submittedName>
</protein>
<gene>
    <name evidence="1" type="ORF">LAZ67_5003973</name>
</gene>
<organism evidence="1 2">
    <name type="scientific">Cordylochernes scorpioides</name>
    <dbReference type="NCBI Taxonomy" id="51811"/>
    <lineage>
        <taxon>Eukaryota</taxon>
        <taxon>Metazoa</taxon>
        <taxon>Ecdysozoa</taxon>
        <taxon>Arthropoda</taxon>
        <taxon>Chelicerata</taxon>
        <taxon>Arachnida</taxon>
        <taxon>Pseudoscorpiones</taxon>
        <taxon>Cheliferoidea</taxon>
        <taxon>Chernetidae</taxon>
        <taxon>Cordylochernes</taxon>
    </lineage>
</organism>
<reference evidence="1 2" key="1">
    <citation type="submission" date="2022-01" db="EMBL/GenBank/DDBJ databases">
        <title>A chromosomal length assembly of Cordylochernes scorpioides.</title>
        <authorList>
            <person name="Zeh D."/>
            <person name="Zeh J."/>
        </authorList>
    </citation>
    <scope>NUCLEOTIDE SEQUENCE [LARGE SCALE GENOMIC DNA]</scope>
    <source>
        <strain evidence="1">IN4F17</strain>
        <tissue evidence="1">Whole Body</tissue>
    </source>
</reference>
<dbReference type="Proteomes" id="UP001235939">
    <property type="component" value="Chromosome 05"/>
</dbReference>
<accession>A0ABY6KHM1</accession>
<dbReference type="EMBL" id="CP092867">
    <property type="protein sequence ID" value="UYV68346.1"/>
    <property type="molecule type" value="Genomic_DNA"/>
</dbReference>